<dbReference type="OrthoDB" id="66881at2759"/>
<dbReference type="InterPro" id="IPR036188">
    <property type="entry name" value="FAD/NAD-bd_sf"/>
</dbReference>
<gene>
    <name evidence="8" type="ORF">CNMCM5623_002478</name>
</gene>
<evidence type="ECO:0000256" key="4">
    <source>
        <dbReference type="ARBA" id="ARBA00022827"/>
    </source>
</evidence>
<proteinExistence type="inferred from homology"/>
<evidence type="ECO:0000313" key="9">
    <source>
        <dbReference type="Proteomes" id="UP000654922"/>
    </source>
</evidence>
<evidence type="ECO:0000256" key="3">
    <source>
        <dbReference type="ARBA" id="ARBA00022630"/>
    </source>
</evidence>
<dbReference type="EMBL" id="JACBAE010001229">
    <property type="protein sequence ID" value="KAF7169927.1"/>
    <property type="molecule type" value="Genomic_DNA"/>
</dbReference>
<organism evidence="8 9">
    <name type="scientific">Aspergillus felis</name>
    <dbReference type="NCBI Taxonomy" id="1287682"/>
    <lineage>
        <taxon>Eukaryota</taxon>
        <taxon>Fungi</taxon>
        <taxon>Dikarya</taxon>
        <taxon>Ascomycota</taxon>
        <taxon>Pezizomycotina</taxon>
        <taxon>Eurotiomycetes</taxon>
        <taxon>Eurotiomycetidae</taxon>
        <taxon>Eurotiales</taxon>
        <taxon>Aspergillaceae</taxon>
        <taxon>Aspergillus</taxon>
        <taxon>Aspergillus subgen. Fumigati</taxon>
    </lineage>
</organism>
<dbReference type="SUPFAM" id="SSF51905">
    <property type="entry name" value="FAD/NAD(P)-binding domain"/>
    <property type="match status" value="1"/>
</dbReference>
<name>A0A8H6QDD5_9EURO</name>
<reference evidence="8" key="1">
    <citation type="submission" date="2020-06" db="EMBL/GenBank/DDBJ databases">
        <title>Draft genome sequences of strains closely related to Aspergillus parafelis and Aspergillus hiratsukae.</title>
        <authorList>
            <person name="Dos Santos R.A.C."/>
            <person name="Rivero-Menendez O."/>
            <person name="Steenwyk J.L."/>
            <person name="Mead M.E."/>
            <person name="Goldman G.H."/>
            <person name="Alastruey-Izquierdo A."/>
            <person name="Rokas A."/>
        </authorList>
    </citation>
    <scope>NUCLEOTIDE SEQUENCE</scope>
    <source>
        <strain evidence="8">CNM-CM5623</strain>
    </source>
</reference>
<keyword evidence="4" id="KW-0274">FAD</keyword>
<protein>
    <recommendedName>
        <fullName evidence="10">FAD/NAD(P)-binding domain-containing protein</fullName>
    </recommendedName>
</protein>
<evidence type="ECO:0000256" key="2">
    <source>
        <dbReference type="ARBA" id="ARBA00010139"/>
    </source>
</evidence>
<comment type="similarity">
    <text evidence="2">Belongs to the FAD-binding monooxygenase family.</text>
</comment>
<evidence type="ECO:0008006" key="10">
    <source>
        <dbReference type="Google" id="ProtNLM"/>
    </source>
</evidence>
<dbReference type="PANTHER" id="PTHR43098">
    <property type="entry name" value="L-ORNITHINE N(5)-MONOOXYGENASE-RELATED"/>
    <property type="match status" value="1"/>
</dbReference>
<sequence>MGSILSTLLRSLVPTVRATIRATIPSFLLTFISKPKPVHPLQTYQFDKEAILKRYEAERAKRLRQDGVAQFQTARDGAFHRFREDVAPAPAREPTHAETKVLIVGAGFAGLVAAVKLEKQGVQDFLIVDKAAGFGGTWYWNQYPGAACDVESLIYLPFLEETGYIPTRRFCYGPEIREQVERIVTKWDLARRSHLSTEITSVVWDESILRWHVNTNHGDHFITQFVVMATGTFHEPKLPGIFGIENFRRDHFHSGRWDYKITGGDENGNMDRLATKTVGIIGTGASAVQLVPKLAQDAKKLYVFQRTPSSIRFRDNRLYDPAALSASLRPGWQTQRMTDFANILTGAVVDKDCDALEGLEELTMRAILKEGTVAGVTVQRDQIPELMQLADFRLMEQIRKQVEETVKDHSTAAKLKPWHSFMCKRPTFHNDYLAAFNRPNVELVDTNGQGVSYLTETGVVANGTEYEVDLLIYSTGFDFDVEANFYRRTGIRLVGTKARTFDEKWDEKGPSTLFGVHIREFPNLLYVGPAQSGVTANWTHTTYAVGDHIAEFVAQCLRDERYQAFEPTEEAEEDWGRQNEEGSEMRLQFAQSCPPGYYNREGKPEEIPARWAYFPKGIIAWTKITREWREEGEYRGMERR</sequence>
<dbReference type="AlphaFoldDB" id="A0A8H6QDD5"/>
<keyword evidence="6" id="KW-0560">Oxidoreductase</keyword>
<evidence type="ECO:0000256" key="1">
    <source>
        <dbReference type="ARBA" id="ARBA00001974"/>
    </source>
</evidence>
<evidence type="ECO:0000313" key="8">
    <source>
        <dbReference type="EMBL" id="KAF7169927.1"/>
    </source>
</evidence>
<keyword evidence="7" id="KW-0503">Monooxygenase</keyword>
<dbReference type="Proteomes" id="UP000654922">
    <property type="component" value="Unassembled WGS sequence"/>
</dbReference>
<comment type="cofactor">
    <cofactor evidence="1">
        <name>FAD</name>
        <dbReference type="ChEBI" id="CHEBI:57692"/>
    </cofactor>
</comment>
<keyword evidence="5" id="KW-0521">NADP</keyword>
<dbReference type="GO" id="GO:0004497">
    <property type="term" value="F:monooxygenase activity"/>
    <property type="evidence" value="ECO:0007669"/>
    <property type="project" value="UniProtKB-KW"/>
</dbReference>
<comment type="caution">
    <text evidence="8">The sequence shown here is derived from an EMBL/GenBank/DDBJ whole genome shotgun (WGS) entry which is preliminary data.</text>
</comment>
<evidence type="ECO:0000256" key="7">
    <source>
        <dbReference type="ARBA" id="ARBA00023033"/>
    </source>
</evidence>
<evidence type="ECO:0000256" key="5">
    <source>
        <dbReference type="ARBA" id="ARBA00022857"/>
    </source>
</evidence>
<dbReference type="Pfam" id="PF13738">
    <property type="entry name" value="Pyr_redox_3"/>
    <property type="match status" value="1"/>
</dbReference>
<keyword evidence="3" id="KW-0285">Flavoprotein</keyword>
<evidence type="ECO:0000256" key="6">
    <source>
        <dbReference type="ARBA" id="ARBA00023002"/>
    </source>
</evidence>
<accession>A0A8H6QDD5</accession>
<dbReference type="PANTHER" id="PTHR43098:SF4">
    <property type="entry name" value="BLR3857 PROTEIN"/>
    <property type="match status" value="1"/>
</dbReference>
<dbReference type="Gene3D" id="3.50.50.60">
    <property type="entry name" value="FAD/NAD(P)-binding domain"/>
    <property type="match status" value="3"/>
</dbReference>
<dbReference type="InterPro" id="IPR050775">
    <property type="entry name" value="FAD-binding_Monooxygenases"/>
</dbReference>